<dbReference type="InterPro" id="IPR017946">
    <property type="entry name" value="PLC-like_Pdiesterase_TIM-brl"/>
</dbReference>
<reference evidence="3" key="1">
    <citation type="journal article" date="2019" name="Int. J. Syst. Evol. Microbiol.">
        <title>The Global Catalogue of Microorganisms (GCM) 10K type strain sequencing project: providing services to taxonomists for standard genome sequencing and annotation.</title>
        <authorList>
            <consortium name="The Broad Institute Genomics Platform"/>
            <consortium name="The Broad Institute Genome Sequencing Center for Infectious Disease"/>
            <person name="Wu L."/>
            <person name="Ma J."/>
        </authorList>
    </citation>
    <scope>NUCLEOTIDE SEQUENCE [LARGE SCALE GENOMIC DNA]</scope>
    <source>
        <strain evidence="3">CCUG 56331</strain>
    </source>
</reference>
<dbReference type="PROSITE" id="PS51704">
    <property type="entry name" value="GP_PDE"/>
    <property type="match status" value="1"/>
</dbReference>
<keyword evidence="3" id="KW-1185">Reference proteome</keyword>
<dbReference type="Pfam" id="PF03009">
    <property type="entry name" value="GDPD"/>
    <property type="match status" value="1"/>
</dbReference>
<dbReference type="CDD" id="cd08563">
    <property type="entry name" value="GDPD_TtGDE_like"/>
    <property type="match status" value="1"/>
</dbReference>
<evidence type="ECO:0000313" key="2">
    <source>
        <dbReference type="EMBL" id="MFC5542912.1"/>
    </source>
</evidence>
<protein>
    <submittedName>
        <fullName evidence="2">Glycerophosphodiester phosphodiesterase</fullName>
    </submittedName>
</protein>
<evidence type="ECO:0000259" key="1">
    <source>
        <dbReference type="PROSITE" id="PS51704"/>
    </source>
</evidence>
<feature type="domain" description="GP-PDE" evidence="1">
    <location>
        <begin position="1"/>
        <end position="237"/>
    </location>
</feature>
<dbReference type="Gene3D" id="3.20.20.190">
    <property type="entry name" value="Phosphatidylinositol (PI) phosphodiesterase"/>
    <property type="match status" value="1"/>
</dbReference>
<comment type="caution">
    <text evidence="2">The sequence shown here is derived from an EMBL/GenBank/DDBJ whole genome shotgun (WGS) entry which is preliminary data.</text>
</comment>
<evidence type="ECO:0000313" key="3">
    <source>
        <dbReference type="Proteomes" id="UP001595978"/>
    </source>
</evidence>
<proteinExistence type="predicted"/>
<dbReference type="RefSeq" id="WP_342580800.1">
    <property type="nucleotide sequence ID" value="NZ_JBHSNQ010000184.1"/>
</dbReference>
<dbReference type="EMBL" id="JBHSNQ010000184">
    <property type="protein sequence ID" value="MFC5542912.1"/>
    <property type="molecule type" value="Genomic_DNA"/>
</dbReference>
<gene>
    <name evidence="2" type="ORF">ACFPOH_14475</name>
</gene>
<dbReference type="Proteomes" id="UP001595978">
    <property type="component" value="Unassembled WGS sequence"/>
</dbReference>
<dbReference type="InterPro" id="IPR030395">
    <property type="entry name" value="GP_PDE_dom"/>
</dbReference>
<accession>A0ABW0RFV0</accession>
<name>A0ABW0RFV0_9BACL</name>
<dbReference type="PANTHER" id="PTHR46211:SF1">
    <property type="entry name" value="GLYCEROPHOSPHODIESTER PHOSPHODIESTERASE, CYTOPLASMIC"/>
    <property type="match status" value="1"/>
</dbReference>
<dbReference type="PANTHER" id="PTHR46211">
    <property type="entry name" value="GLYCEROPHOSPHORYL DIESTER PHOSPHODIESTERASE"/>
    <property type="match status" value="1"/>
</dbReference>
<sequence length="241" mass="27796">MQIFAHRGYSSKYPENTLAAFQAAAKLDITGVELDVHLTKDRELVVIHDEKINRTSNGKGFVKDMTLKELRKFDFGSWFHKNFRGEKIPTLAEVLDLFKDTHHKINIELKSDKLIYPGLEEMVLKEVENFRLKDRVIISSFDHEAVKRMVGLAPDIESAPLFSYSILNMKWYRTLFPAKALHVAYRAVARRPVLEAIKAGIPVRVYTINNKEQVEVLRHLGVEGIFTDCPEEMNEMLKQPK</sequence>
<dbReference type="SUPFAM" id="SSF51695">
    <property type="entry name" value="PLC-like phosphodiesterases"/>
    <property type="match status" value="1"/>
</dbReference>
<organism evidence="2 3">
    <name type="scientific">Ureibacillus suwonensis</name>
    <dbReference type="NCBI Taxonomy" id="313007"/>
    <lineage>
        <taxon>Bacteria</taxon>
        <taxon>Bacillati</taxon>
        <taxon>Bacillota</taxon>
        <taxon>Bacilli</taxon>
        <taxon>Bacillales</taxon>
        <taxon>Caryophanaceae</taxon>
        <taxon>Ureibacillus</taxon>
    </lineage>
</organism>